<gene>
    <name evidence="6" type="ORF">SPI_07288</name>
</gene>
<dbReference type="AlphaFoldDB" id="A0A167QGS2"/>
<evidence type="ECO:0000313" key="7">
    <source>
        <dbReference type="Proteomes" id="UP000076874"/>
    </source>
</evidence>
<protein>
    <submittedName>
        <fullName evidence="6">General substrate transporter</fullName>
    </submittedName>
</protein>
<dbReference type="GO" id="GO:0005351">
    <property type="term" value="F:carbohydrate:proton symporter activity"/>
    <property type="evidence" value="ECO:0007669"/>
    <property type="project" value="TreeGrafter"/>
</dbReference>
<dbReference type="OrthoDB" id="6612291at2759"/>
<evidence type="ECO:0000256" key="1">
    <source>
        <dbReference type="ARBA" id="ARBA00004141"/>
    </source>
</evidence>
<accession>A0A167QGS2</accession>
<evidence type="ECO:0000313" key="6">
    <source>
        <dbReference type="EMBL" id="OAA57629.1"/>
    </source>
</evidence>
<organism evidence="6 7">
    <name type="scientific">Niveomyces insectorum RCEF 264</name>
    <dbReference type="NCBI Taxonomy" id="1081102"/>
    <lineage>
        <taxon>Eukaryota</taxon>
        <taxon>Fungi</taxon>
        <taxon>Dikarya</taxon>
        <taxon>Ascomycota</taxon>
        <taxon>Pezizomycotina</taxon>
        <taxon>Sordariomycetes</taxon>
        <taxon>Hypocreomycetidae</taxon>
        <taxon>Hypocreales</taxon>
        <taxon>Cordycipitaceae</taxon>
        <taxon>Niveomyces</taxon>
    </lineage>
</organism>
<keyword evidence="4 5" id="KW-0472">Membrane</keyword>
<evidence type="ECO:0000256" key="2">
    <source>
        <dbReference type="ARBA" id="ARBA00022692"/>
    </source>
</evidence>
<dbReference type="GO" id="GO:0016020">
    <property type="term" value="C:membrane"/>
    <property type="evidence" value="ECO:0007669"/>
    <property type="project" value="UniProtKB-SubCell"/>
</dbReference>
<dbReference type="Gene3D" id="1.20.1250.20">
    <property type="entry name" value="MFS general substrate transporter like domains"/>
    <property type="match status" value="1"/>
</dbReference>
<dbReference type="Proteomes" id="UP000076874">
    <property type="component" value="Unassembled WGS sequence"/>
</dbReference>
<dbReference type="PANTHER" id="PTHR48022">
    <property type="entry name" value="PLASTIDIC GLUCOSE TRANSPORTER 4"/>
    <property type="match status" value="1"/>
</dbReference>
<keyword evidence="7" id="KW-1185">Reference proteome</keyword>
<evidence type="ECO:0000256" key="4">
    <source>
        <dbReference type="ARBA" id="ARBA00023136"/>
    </source>
</evidence>
<sequence length="434" mass="49723">MLKSHLAKFKTLNGYLLFSIMVYLQGALLFGIDTGSFDSLQALLSFLRRFGVKNEHGAFVLPTKRQSLMNSVENLAPAYCAEIAPSALRGLLAVSITFVVALGNVWWDRHVAGLRQRDLEQGLEDSCSMQLIRPAIIVVLVLFTPESPRRLLLRGKESRALVDFEKLRKKEEVDGGYVAAEIDAIEEAIAMGNSQDSEGWLRMFMDATSDSRRAWIVGLAIDLPANERQPVRQPLRADVLQTERLWRRIVHLCHDRPSHDHCWVLCGDSHHRLHRSPSSDDHWRIHVRHPLVNRGRSRGFETQERVREANNHLHVFAPGHINAARGQQQCVLDWLRDWRDENAKKNKIKNKKKHRSARPTTFWLRFSSRFTTPYLLANPGPNLGPQAAWIFAAALDDQKQATKHVELRASCLNMPRRFGRLLNYAYFRANKTKK</sequence>
<reference evidence="6 7" key="1">
    <citation type="journal article" date="2016" name="Genome Biol. Evol.">
        <title>Divergent and convergent evolution of fungal pathogenicity.</title>
        <authorList>
            <person name="Shang Y."/>
            <person name="Xiao G."/>
            <person name="Zheng P."/>
            <person name="Cen K."/>
            <person name="Zhan S."/>
            <person name="Wang C."/>
        </authorList>
    </citation>
    <scope>NUCLEOTIDE SEQUENCE [LARGE SCALE GENOMIC DNA]</scope>
    <source>
        <strain evidence="6 7">RCEF 264</strain>
    </source>
</reference>
<evidence type="ECO:0000256" key="5">
    <source>
        <dbReference type="SAM" id="Phobius"/>
    </source>
</evidence>
<proteinExistence type="predicted"/>
<evidence type="ECO:0000256" key="3">
    <source>
        <dbReference type="ARBA" id="ARBA00022989"/>
    </source>
</evidence>
<dbReference type="Pfam" id="PF00083">
    <property type="entry name" value="Sugar_tr"/>
    <property type="match status" value="1"/>
</dbReference>
<keyword evidence="2 5" id="KW-0812">Transmembrane</keyword>
<dbReference type="InterPro" id="IPR036259">
    <property type="entry name" value="MFS_trans_sf"/>
</dbReference>
<dbReference type="InterPro" id="IPR005828">
    <property type="entry name" value="MFS_sugar_transport-like"/>
</dbReference>
<feature type="transmembrane region" description="Helical" evidence="5">
    <location>
        <begin position="87"/>
        <end position="107"/>
    </location>
</feature>
<comment type="subcellular location">
    <subcellularLocation>
        <location evidence="1">Membrane</location>
        <topology evidence="1">Multi-pass membrane protein</topology>
    </subcellularLocation>
</comment>
<name>A0A167QGS2_9HYPO</name>
<dbReference type="PANTHER" id="PTHR48022:SF2">
    <property type="entry name" value="PLASTIDIC GLUCOSE TRANSPORTER 4"/>
    <property type="match status" value="1"/>
</dbReference>
<comment type="caution">
    <text evidence="6">The sequence shown here is derived from an EMBL/GenBank/DDBJ whole genome shotgun (WGS) entry which is preliminary data.</text>
</comment>
<feature type="transmembrane region" description="Helical" evidence="5">
    <location>
        <begin position="12"/>
        <end position="32"/>
    </location>
</feature>
<dbReference type="EMBL" id="AZHD01000014">
    <property type="protein sequence ID" value="OAA57629.1"/>
    <property type="molecule type" value="Genomic_DNA"/>
</dbReference>
<dbReference type="InterPro" id="IPR050360">
    <property type="entry name" value="MFS_Sugar_Transporters"/>
</dbReference>
<keyword evidence="3 5" id="KW-1133">Transmembrane helix</keyword>